<geneLocation type="plasmid" evidence="4 5">
    <name>pMLb</name>
</geneLocation>
<dbReference type="InterPro" id="IPR000073">
    <property type="entry name" value="AB_hydrolase_1"/>
</dbReference>
<keyword evidence="2" id="KW-0472">Membrane</keyword>
<dbReference type="AlphaFoldDB" id="Q98P25"/>
<keyword evidence="1" id="KW-0378">Hydrolase</keyword>
<feature type="transmembrane region" description="Helical" evidence="2">
    <location>
        <begin position="35"/>
        <end position="54"/>
    </location>
</feature>
<dbReference type="InterPro" id="IPR050266">
    <property type="entry name" value="AB_hydrolase_sf"/>
</dbReference>
<dbReference type="EMBL" id="AP003017">
    <property type="protein sequence ID" value="BAB54830.1"/>
    <property type="molecule type" value="Genomic_DNA"/>
</dbReference>
<evidence type="ECO:0000259" key="3">
    <source>
        <dbReference type="Pfam" id="PF00561"/>
    </source>
</evidence>
<evidence type="ECO:0000313" key="5">
    <source>
        <dbReference type="Proteomes" id="UP000000552"/>
    </source>
</evidence>
<keyword evidence="2" id="KW-0812">Transmembrane</keyword>
<organism evidence="4 5">
    <name type="scientific">Mesorhizobium japonicum (strain LMG 29417 / CECT 9101 / MAFF 303099)</name>
    <name type="common">Mesorhizobium loti (strain MAFF 303099)</name>
    <dbReference type="NCBI Taxonomy" id="266835"/>
    <lineage>
        <taxon>Bacteria</taxon>
        <taxon>Pseudomonadati</taxon>
        <taxon>Pseudomonadota</taxon>
        <taxon>Alphaproteobacteria</taxon>
        <taxon>Hyphomicrobiales</taxon>
        <taxon>Phyllobacteriaceae</taxon>
        <taxon>Mesorhizobium</taxon>
    </lineage>
</organism>
<dbReference type="Pfam" id="PF00561">
    <property type="entry name" value="Abhydrolase_1"/>
    <property type="match status" value="1"/>
</dbReference>
<sequence length="345" mass="36702">MLKGIEANQLVSRQDRSIFTRPFVGFFATSRTGGFLLTMFIAMAAAAGVVFLLYRTELGPKRDAASRSSLVANFDMGPIEYADGGAGIPLLSIHGGGGGFDQGLALAADLVGEGFRVIAPSRFGYLRTPVPQDPSPAAQADAHAALLSKLNVPKAVVVGVSAGARSAVELTLRHPDKGAALILIVPALYSPTSPISIEVGRGNRFAYWAVNAGGDFAWWATEKIAPSVLVRFLGVRPALVAAAPQAERHRIMNFVRSVEPLSLRFVGINIDSAPELHELPLEEITAPTMIISARDDLFNTLPAAEFAARKIPGAKLVIYNTGGHLLVGRVQEVRAAVRTFWLARG</sequence>
<dbReference type="Gene3D" id="3.40.50.1820">
    <property type="entry name" value="alpha/beta hydrolase"/>
    <property type="match status" value="1"/>
</dbReference>
<dbReference type="InterPro" id="IPR029058">
    <property type="entry name" value="AB_hydrolase_fold"/>
</dbReference>
<dbReference type="GO" id="GO:0016020">
    <property type="term" value="C:membrane"/>
    <property type="evidence" value="ECO:0007669"/>
    <property type="project" value="TreeGrafter"/>
</dbReference>
<dbReference type="PANTHER" id="PTHR43798:SF31">
    <property type="entry name" value="AB HYDROLASE SUPERFAMILY PROTEIN YCLE"/>
    <property type="match status" value="1"/>
</dbReference>
<dbReference type="PANTHER" id="PTHR43798">
    <property type="entry name" value="MONOACYLGLYCEROL LIPASE"/>
    <property type="match status" value="1"/>
</dbReference>
<reference evidence="4 5" key="1">
    <citation type="journal article" date="2000" name="DNA Res.">
        <title>Complete genome structure of the nitrogen-fixing symbiotic bacterium Mesorhizobium loti.</title>
        <authorList>
            <person name="Kaneko T."/>
            <person name="Nakamura Y."/>
            <person name="Sato S."/>
            <person name="Asamizu E."/>
            <person name="Kato T."/>
            <person name="Sasamoto S."/>
            <person name="Watanabe A."/>
            <person name="Idesawa K."/>
            <person name="Ishikawa A."/>
            <person name="Kawashima K."/>
            <person name="Kimura T."/>
            <person name="Kishida Y."/>
            <person name="Kiyokawa C."/>
            <person name="Kohara M."/>
            <person name="Matsumoto M."/>
            <person name="Matsuno A."/>
            <person name="Mochizuki Y."/>
            <person name="Nakayama S."/>
            <person name="Nakazaki N."/>
            <person name="Shimpo S."/>
            <person name="Sugimoto M."/>
            <person name="Takeuchi C."/>
            <person name="Yamada M."/>
            <person name="Tabata S."/>
        </authorList>
    </citation>
    <scope>NUCLEOTIDE SEQUENCE [LARGE SCALE GENOMIC DNA]</scope>
    <source>
        <strain evidence="5">LMG 29417 / CECT 9101 / MAFF 303099</strain>
        <plasmid evidence="4 5">pMLb</plasmid>
    </source>
</reference>
<protein>
    <submittedName>
        <fullName evidence="4">Mlr9641 protein</fullName>
    </submittedName>
</protein>
<dbReference type="SUPFAM" id="SSF53474">
    <property type="entry name" value="alpha/beta-Hydrolases"/>
    <property type="match status" value="1"/>
</dbReference>
<dbReference type="ESTHER" id="meslo-mlr9641">
    <property type="family name" value="6_AlphaBeta_hydrolase"/>
</dbReference>
<accession>Q98P25</accession>
<dbReference type="GO" id="GO:0016787">
    <property type="term" value="F:hydrolase activity"/>
    <property type="evidence" value="ECO:0007669"/>
    <property type="project" value="UniProtKB-KW"/>
</dbReference>
<evidence type="ECO:0000256" key="1">
    <source>
        <dbReference type="ARBA" id="ARBA00022801"/>
    </source>
</evidence>
<proteinExistence type="predicted"/>
<name>Q98P25_RHILO</name>
<feature type="domain" description="AB hydrolase-1" evidence="3">
    <location>
        <begin position="89"/>
        <end position="326"/>
    </location>
</feature>
<gene>
    <name evidence="4" type="ordered locus">mlr9641</name>
</gene>
<dbReference type="KEGG" id="mlo:mlr9641"/>
<dbReference type="HOGENOM" id="CLU_020336_49_1_5"/>
<evidence type="ECO:0000256" key="2">
    <source>
        <dbReference type="SAM" id="Phobius"/>
    </source>
</evidence>
<evidence type="ECO:0000313" key="4">
    <source>
        <dbReference type="EMBL" id="BAB54830.1"/>
    </source>
</evidence>
<dbReference type="Proteomes" id="UP000000552">
    <property type="component" value="Plasmid pMLb"/>
</dbReference>
<dbReference type="eggNOG" id="COG0596">
    <property type="taxonomic scope" value="Bacteria"/>
</dbReference>
<keyword evidence="2" id="KW-1133">Transmembrane helix</keyword>
<keyword evidence="4" id="KW-0614">Plasmid</keyword>